<feature type="compositionally biased region" description="Low complexity" evidence="2">
    <location>
        <begin position="173"/>
        <end position="185"/>
    </location>
</feature>
<dbReference type="InterPro" id="IPR029063">
    <property type="entry name" value="SAM-dependent_MTases_sf"/>
</dbReference>
<dbReference type="InterPro" id="IPR025816">
    <property type="entry name" value="RrmJ-type_MeTrfase"/>
</dbReference>
<feature type="compositionally biased region" description="Polar residues" evidence="2">
    <location>
        <begin position="55"/>
        <end position="101"/>
    </location>
</feature>
<feature type="compositionally biased region" description="Low complexity" evidence="2">
    <location>
        <begin position="24"/>
        <end position="45"/>
    </location>
</feature>
<dbReference type="PROSITE" id="PS50174">
    <property type="entry name" value="G_PATCH"/>
    <property type="match status" value="1"/>
</dbReference>
<dbReference type="EMBL" id="IACT01003069">
    <property type="protein sequence ID" value="LAC22321.1"/>
    <property type="molecule type" value="mRNA"/>
</dbReference>
<feature type="region of interest" description="Disordered" evidence="2">
    <location>
        <begin position="1"/>
        <end position="206"/>
    </location>
</feature>
<feature type="domain" description="RrmJ-type SAM-dependent 2'-O-MTase" evidence="4">
    <location>
        <begin position="356"/>
        <end position="578"/>
    </location>
</feature>
<dbReference type="SUPFAM" id="SSF53335">
    <property type="entry name" value="S-adenosyl-L-methionine-dependent methyltransferases"/>
    <property type="match status" value="1"/>
</dbReference>
<dbReference type="GO" id="GO:0032259">
    <property type="term" value="P:methylation"/>
    <property type="evidence" value="ECO:0007669"/>
    <property type="project" value="UniProtKB-KW"/>
</dbReference>
<proteinExistence type="evidence at transcript level"/>
<feature type="domain" description="G-patch" evidence="3">
    <location>
        <begin position="209"/>
        <end position="255"/>
    </location>
</feature>
<feature type="region of interest" description="Disordered" evidence="2">
    <location>
        <begin position="978"/>
        <end position="997"/>
    </location>
</feature>
<sequence length="1027" mass="114201">MSNPLKRPYEDSDEEIPNKRRTLSQSSQESSSQYSSIDSSYSRSYLENHSPRSRFASSDSLGENNGSNYQNFSEGASYSHNRSISSDTASPQPSPDSTYGSYDSGMGGGAPTWPPDNAAKPNYSHSSSSHKFQDYSKSDDENDSLGLHAGFSGASAASLRNNSTNDSDGRAGFGASAGAASYRSSTDSNNDDTAAATSDQETDKDGHIYSSAAQKMMSMMGYEPGRGLGARGSGRLEPVEASQQRGRRGLGHAVTKPVPTAISEGYEAELEEVSAKEEVVWMPPCSTEAPLSLAQLCQWNIVGPRKEDISEETTYCNPDVLSSVLTSKNVFDELGEREIQRARLRSNPYETVGKVFFQNRAALKMANLDAVTGMMFTQPLDQNGHPMVTENDVLYFADVCAAPGGFAEYVIWRRKDFSNGFPDVHGFGFTLRSNDFKLQDFYAAPRECFEPHYGESGRAGDGDIYKPSNVRNFCRFVKTATQGHGVHFMMADGGFSVEGQENIQEILSKQLYLGQFMVALGIVREGGNFVCKLFDLFTPFSVGLIYLMYRCFRGVALHKPNTSRPANSERYIICKWLKPGTECVFKYMFEVNEQLCSLNKTEEDVVQIVPPEVIAHDTNFFNYITHSNDTIGRNQTISLQKIRLFAEDPSQVESRQGTLRSLCLKLWQVPDMPRTAPVREQPNRKVADLLKQNSMDSLSGNTEELSTPHCLTNHVHSIYDYRFVVTAVPSQQNKSRAFYLGLSGRNVYRSNSLSINSNASSSWERLALSVELPPDTLLYAELVDEIRGMSVTPPSPRDVKSDVRNQRRVMALHVIDAICLNGFHVANLHLVERHRYLRRFCRAVNKSSRPDLLPIRCKKLFKLEEVPLVLNSTLLSVRQVKNSGIHRVMHSRDMDDADGIHIPATGILLISTTKKPWMMAVSKTNKRKYFYNTITKEAMFETKVECIAGFSSSYNSSLLWHWNHGTVVLGNDKGIGGELADSDSDDNSGDQQPSCPKKKKELLHLKHLVDMVQSIVTANSFLGKSSQ</sequence>
<dbReference type="PANTHER" id="PTHR16121">
    <property type="entry name" value="CAP-SPECIFIC MRNA (NUCLEOSIDE-2'-O-)-METHYLTRANSFERASE 1-RELATED"/>
    <property type="match status" value="1"/>
</dbReference>
<comment type="subcellular location">
    <subcellularLocation>
        <location evidence="1">Nucleus</location>
    </subcellularLocation>
</comment>
<dbReference type="Pfam" id="PF01585">
    <property type="entry name" value="G-patch"/>
    <property type="match status" value="1"/>
</dbReference>
<organism evidence="5">
    <name type="scientific">Hirondellea gigas</name>
    <dbReference type="NCBI Taxonomy" id="1518452"/>
    <lineage>
        <taxon>Eukaryota</taxon>
        <taxon>Metazoa</taxon>
        <taxon>Ecdysozoa</taxon>
        <taxon>Arthropoda</taxon>
        <taxon>Crustacea</taxon>
        <taxon>Multicrustacea</taxon>
        <taxon>Malacostraca</taxon>
        <taxon>Eumalacostraca</taxon>
        <taxon>Peracarida</taxon>
        <taxon>Amphipoda</taxon>
        <taxon>Amphilochidea</taxon>
        <taxon>Lysianassida</taxon>
        <taxon>Lysianassidira</taxon>
        <taxon>Lysianassoidea</taxon>
        <taxon>Lysianassidae</taxon>
        <taxon>Hirondellea</taxon>
    </lineage>
</organism>
<dbReference type="AlphaFoldDB" id="A0A6A7FUP5"/>
<keyword evidence="1" id="KW-0506">mRNA capping</keyword>
<dbReference type="Pfam" id="PF01728">
    <property type="entry name" value="FtsJ"/>
    <property type="match status" value="1"/>
</dbReference>
<accession>A0A6A7FUP5</accession>
<evidence type="ECO:0000259" key="4">
    <source>
        <dbReference type="PROSITE" id="PS51613"/>
    </source>
</evidence>
<evidence type="ECO:0000259" key="3">
    <source>
        <dbReference type="PROSITE" id="PS50174"/>
    </source>
</evidence>
<protein>
    <recommendedName>
        <fullName evidence="1">Cap-specific mRNA (nucleoside-2'-O-)-methyltransferase 1</fullName>
        <ecNumber evidence="1">2.1.1.57</ecNumber>
    </recommendedName>
    <alternativeName>
        <fullName evidence="1">Cap1 2'O-ribose methyltransferase 1</fullName>
    </alternativeName>
</protein>
<dbReference type="InterPro" id="IPR002877">
    <property type="entry name" value="RNA_MeTrfase_FtsJ_dom"/>
</dbReference>
<dbReference type="InterPro" id="IPR050851">
    <property type="entry name" value="mRNA_Cap_2O-Ribose_MeTrfase"/>
</dbReference>
<keyword evidence="1" id="KW-0539">Nucleus</keyword>
<dbReference type="GO" id="GO:0005737">
    <property type="term" value="C:cytoplasm"/>
    <property type="evidence" value="ECO:0007669"/>
    <property type="project" value="TreeGrafter"/>
</dbReference>
<comment type="catalytic activity">
    <reaction evidence="1">
        <text>a 5'-end (N(7)-methyl 5'-triphosphoguanosine)-ribonucleoside in mRNA + S-adenosyl-L-methionine = a 5'-end (N(7)-methyl 5'-triphosphoguanosine)-(2'-O-methyl-ribonucleoside) in mRNA + S-adenosyl-L-homocysteine + H(+)</text>
        <dbReference type="Rhea" id="RHEA:67020"/>
        <dbReference type="Rhea" id="RHEA-COMP:17167"/>
        <dbReference type="Rhea" id="RHEA-COMP:17168"/>
        <dbReference type="ChEBI" id="CHEBI:15378"/>
        <dbReference type="ChEBI" id="CHEBI:57856"/>
        <dbReference type="ChEBI" id="CHEBI:59789"/>
        <dbReference type="ChEBI" id="CHEBI:156461"/>
        <dbReference type="ChEBI" id="CHEBI:167609"/>
        <dbReference type="EC" id="2.1.1.57"/>
    </reaction>
</comment>
<dbReference type="PANTHER" id="PTHR16121:SF0">
    <property type="entry name" value="CAP-SPECIFIC MRNA (NUCLEOSIDE-2'-O-)-METHYLTRANSFERASE 1"/>
    <property type="match status" value="1"/>
</dbReference>
<evidence type="ECO:0000313" key="5">
    <source>
        <dbReference type="EMBL" id="LAC22321.1"/>
    </source>
</evidence>
<comment type="function">
    <text evidence="1">S-adenosyl-L-methionine-dependent methyltransferase that mediates RNA cap1 2'-O-ribose methylation to the 5'-cap structure of RNAs. Methylates the ribose of the first nucleotide of a m(7)GpppG-capped mRNA to produce m(7)GpppNmp (cap1).</text>
</comment>
<dbReference type="PROSITE" id="PS51613">
    <property type="entry name" value="SAM_MT_RRMJ"/>
    <property type="match status" value="1"/>
</dbReference>
<dbReference type="GO" id="GO:0006370">
    <property type="term" value="P:7-methylguanosine mRNA capping"/>
    <property type="evidence" value="ECO:0007669"/>
    <property type="project" value="UniProtKB-UniRule"/>
</dbReference>
<keyword evidence="1 5" id="KW-0808">Transferase</keyword>
<keyword evidence="1 5" id="KW-0489">Methyltransferase</keyword>
<dbReference type="InterPro" id="IPR000467">
    <property type="entry name" value="G_patch_dom"/>
</dbReference>
<dbReference type="GO" id="GO:0005634">
    <property type="term" value="C:nucleus"/>
    <property type="evidence" value="ECO:0007669"/>
    <property type="project" value="UniProtKB-SubCell"/>
</dbReference>
<name>A0A6A7FUP5_9CRUS</name>
<dbReference type="GO" id="GO:0003676">
    <property type="term" value="F:nucleic acid binding"/>
    <property type="evidence" value="ECO:0007669"/>
    <property type="project" value="UniProtKB-UniRule"/>
</dbReference>
<dbReference type="GO" id="GO:0004483">
    <property type="term" value="F:methyltransferase cap1 activity"/>
    <property type="evidence" value="ECO:0007669"/>
    <property type="project" value="UniProtKB-UniRule"/>
</dbReference>
<reference evidence="5" key="1">
    <citation type="submission" date="2017-11" db="EMBL/GenBank/DDBJ databases">
        <title>The sensing device of the deep-sea amphipod.</title>
        <authorList>
            <person name="Kobayashi H."/>
            <person name="Nagahama T."/>
            <person name="Arai W."/>
            <person name="Sasagawa Y."/>
            <person name="Umeda M."/>
            <person name="Hayashi T."/>
            <person name="Nikaido I."/>
            <person name="Watanabe H."/>
            <person name="Oguri K."/>
            <person name="Kitazato H."/>
            <person name="Fujioka K."/>
            <person name="Kido Y."/>
            <person name="Takami H."/>
        </authorList>
    </citation>
    <scope>NUCLEOTIDE SEQUENCE</scope>
    <source>
        <tissue evidence="5">Whole body</tissue>
    </source>
</reference>
<evidence type="ECO:0000256" key="1">
    <source>
        <dbReference type="RuleBase" id="RU368012"/>
    </source>
</evidence>
<keyword evidence="1" id="KW-0507">mRNA processing</keyword>
<dbReference type="FunFam" id="3.40.50.12760:FF:000004">
    <property type="entry name" value="FtsJ-like methyltransferase"/>
    <property type="match status" value="1"/>
</dbReference>
<dbReference type="GO" id="GO:0016556">
    <property type="term" value="P:mRNA modification"/>
    <property type="evidence" value="ECO:0007669"/>
    <property type="project" value="UniProtKB-UniRule"/>
</dbReference>
<dbReference type="Gene3D" id="3.40.50.12760">
    <property type="match status" value="1"/>
</dbReference>
<dbReference type="EC" id="2.1.1.57" evidence="1"/>
<feature type="compositionally biased region" description="Polar residues" evidence="2">
    <location>
        <begin position="186"/>
        <end position="199"/>
    </location>
</feature>
<evidence type="ECO:0000256" key="2">
    <source>
        <dbReference type="SAM" id="MobiDB-lite"/>
    </source>
</evidence>
<keyword evidence="1" id="KW-0949">S-adenosyl-L-methionine</keyword>
<dbReference type="SMART" id="SM00443">
    <property type="entry name" value="G_patch"/>
    <property type="match status" value="1"/>
</dbReference>